<dbReference type="GO" id="GO:0003755">
    <property type="term" value="F:peptidyl-prolyl cis-trans isomerase activity"/>
    <property type="evidence" value="ECO:0007669"/>
    <property type="project" value="UniProtKB-UniRule"/>
</dbReference>
<evidence type="ECO:0000256" key="1">
    <source>
        <dbReference type="ARBA" id="ARBA00007365"/>
    </source>
</evidence>
<dbReference type="GO" id="GO:0005737">
    <property type="term" value="C:cytoplasm"/>
    <property type="evidence" value="ECO:0007669"/>
    <property type="project" value="TreeGrafter"/>
</dbReference>
<dbReference type="Gene3D" id="2.40.100.10">
    <property type="entry name" value="Cyclophilin-like"/>
    <property type="match status" value="1"/>
</dbReference>
<reference evidence="4 5" key="1">
    <citation type="journal article" date="2019" name="Genome Biol. Evol.">
        <title>Insights into the evolution of the New World diploid cottons (Gossypium, subgenus Houzingenia) based on genome sequencing.</title>
        <authorList>
            <person name="Grover C.E."/>
            <person name="Arick M.A. 2nd"/>
            <person name="Thrash A."/>
            <person name="Conover J.L."/>
            <person name="Sanders W.S."/>
            <person name="Peterson D.G."/>
            <person name="Frelichowski J.E."/>
            <person name="Scheffler J.A."/>
            <person name="Scheffler B.E."/>
            <person name="Wendel J.F."/>
        </authorList>
    </citation>
    <scope>NUCLEOTIDE SEQUENCE [LARGE SCALE GENOMIC DNA]</scope>
    <source>
        <strain evidence="4">8</strain>
        <tissue evidence="4">Leaf</tissue>
    </source>
</reference>
<evidence type="ECO:0000313" key="4">
    <source>
        <dbReference type="EMBL" id="MBA0780540.1"/>
    </source>
</evidence>
<dbReference type="PANTHER" id="PTHR11071:SF561">
    <property type="entry name" value="PEPTIDYL-PROLYL CIS-TRANS ISOMERASE D-RELATED"/>
    <property type="match status" value="1"/>
</dbReference>
<accession>A0A7J9F5H2</accession>
<dbReference type="PANTHER" id="PTHR11071">
    <property type="entry name" value="PEPTIDYL-PROLYL CIS-TRANS ISOMERASE"/>
    <property type="match status" value="1"/>
</dbReference>
<protein>
    <recommendedName>
        <fullName evidence="2">Peptidyl-prolyl cis-trans isomerase</fullName>
        <shortName evidence="2">PPIase</shortName>
        <ecNumber evidence="2">5.2.1.8</ecNumber>
    </recommendedName>
</protein>
<dbReference type="InterPro" id="IPR029000">
    <property type="entry name" value="Cyclophilin-like_dom_sf"/>
</dbReference>
<comment type="caution">
    <text evidence="4">The sequence shown here is derived from an EMBL/GenBank/DDBJ whole genome shotgun (WGS) entry which is preliminary data.</text>
</comment>
<comment type="catalytic activity">
    <reaction evidence="2">
        <text>[protein]-peptidylproline (omega=180) = [protein]-peptidylproline (omega=0)</text>
        <dbReference type="Rhea" id="RHEA:16237"/>
        <dbReference type="Rhea" id="RHEA-COMP:10747"/>
        <dbReference type="Rhea" id="RHEA-COMP:10748"/>
        <dbReference type="ChEBI" id="CHEBI:83833"/>
        <dbReference type="ChEBI" id="CHEBI:83834"/>
        <dbReference type="EC" id="5.2.1.8"/>
    </reaction>
</comment>
<keyword evidence="2" id="KW-0413">Isomerase</keyword>
<comment type="function">
    <text evidence="2">PPIases accelerate the folding of proteins. It catalyzes the cis-trans isomerization of proline imidic peptide bonds in oligopeptides.</text>
</comment>
<keyword evidence="2" id="KW-0697">Rotamase</keyword>
<organism evidence="4 5">
    <name type="scientific">Gossypium trilobum</name>
    <dbReference type="NCBI Taxonomy" id="34281"/>
    <lineage>
        <taxon>Eukaryota</taxon>
        <taxon>Viridiplantae</taxon>
        <taxon>Streptophyta</taxon>
        <taxon>Embryophyta</taxon>
        <taxon>Tracheophyta</taxon>
        <taxon>Spermatophyta</taxon>
        <taxon>Magnoliopsida</taxon>
        <taxon>eudicotyledons</taxon>
        <taxon>Gunneridae</taxon>
        <taxon>Pentapetalae</taxon>
        <taxon>rosids</taxon>
        <taxon>malvids</taxon>
        <taxon>Malvales</taxon>
        <taxon>Malvaceae</taxon>
        <taxon>Malvoideae</taxon>
        <taxon>Gossypium</taxon>
    </lineage>
</organism>
<dbReference type="AlphaFoldDB" id="A0A7J9F5H2"/>
<proteinExistence type="inferred from homology"/>
<dbReference type="Pfam" id="PF00160">
    <property type="entry name" value="Pro_isomerase"/>
    <property type="match status" value="1"/>
</dbReference>
<dbReference type="GO" id="GO:0016018">
    <property type="term" value="F:cyclosporin A binding"/>
    <property type="evidence" value="ECO:0007669"/>
    <property type="project" value="TreeGrafter"/>
</dbReference>
<dbReference type="PRINTS" id="PR00153">
    <property type="entry name" value="CSAPPISMRASE"/>
</dbReference>
<dbReference type="InterPro" id="IPR002130">
    <property type="entry name" value="Cyclophilin-type_PPIase_dom"/>
</dbReference>
<evidence type="ECO:0000256" key="2">
    <source>
        <dbReference type="RuleBase" id="RU363019"/>
    </source>
</evidence>
<evidence type="ECO:0000259" key="3">
    <source>
        <dbReference type="PROSITE" id="PS50072"/>
    </source>
</evidence>
<gene>
    <name evidence="4" type="ORF">Gotri_004631</name>
</gene>
<dbReference type="PROSITE" id="PS50072">
    <property type="entry name" value="CSA_PPIASE_2"/>
    <property type="match status" value="1"/>
</dbReference>
<comment type="similarity">
    <text evidence="1 2">Belongs to the cyclophilin-type PPIase family.</text>
</comment>
<keyword evidence="5" id="KW-1185">Reference proteome</keyword>
<feature type="non-terminal residue" evidence="4">
    <location>
        <position position="108"/>
    </location>
</feature>
<sequence>MPISINAHSMSNAIFTISMRRDISLSASFQLGELGFDGSIVVTNSSSTSSMFFITCAKCEWLDNKHVVFGRVIGDSLLVVRKIENVATGPNNRPKLPCIIAECGEMEN</sequence>
<evidence type="ECO:0000313" key="5">
    <source>
        <dbReference type="Proteomes" id="UP000593568"/>
    </source>
</evidence>
<dbReference type="SUPFAM" id="SSF50891">
    <property type="entry name" value="Cyclophilin-like"/>
    <property type="match status" value="1"/>
</dbReference>
<dbReference type="GO" id="GO:0006457">
    <property type="term" value="P:protein folding"/>
    <property type="evidence" value="ECO:0007669"/>
    <property type="project" value="TreeGrafter"/>
</dbReference>
<dbReference type="EMBL" id="JABEZW010000011">
    <property type="protein sequence ID" value="MBA0780540.1"/>
    <property type="molecule type" value="Genomic_DNA"/>
</dbReference>
<name>A0A7J9F5H2_9ROSI</name>
<feature type="domain" description="PPIase cyclophilin-type" evidence="3">
    <location>
        <begin position="38"/>
        <end position="105"/>
    </location>
</feature>
<dbReference type="Proteomes" id="UP000593568">
    <property type="component" value="Unassembled WGS sequence"/>
</dbReference>
<dbReference type="EC" id="5.2.1.8" evidence="2"/>